<evidence type="ECO:0000256" key="6">
    <source>
        <dbReference type="HAMAP-Rule" id="MF_00163"/>
    </source>
</evidence>
<dbReference type="STRING" id="1137799.GZ78_22530"/>
<dbReference type="eggNOG" id="COG0242">
    <property type="taxonomic scope" value="Bacteria"/>
</dbReference>
<keyword evidence="8" id="KW-1185">Reference proteome</keyword>
<keyword evidence="2 6" id="KW-0479">Metal-binding</keyword>
<keyword evidence="3 6" id="KW-0378">Hydrolase</keyword>
<comment type="similarity">
    <text evidence="1 6">Belongs to the polypeptide deformylase family.</text>
</comment>
<dbReference type="Gene3D" id="3.90.45.10">
    <property type="entry name" value="Peptide deformylase"/>
    <property type="match status" value="1"/>
</dbReference>
<dbReference type="PIRSF" id="PIRSF004749">
    <property type="entry name" value="Pep_def"/>
    <property type="match status" value="1"/>
</dbReference>
<dbReference type="EMBL" id="JOKH01000005">
    <property type="protein sequence ID" value="KEQ16607.1"/>
    <property type="molecule type" value="Genomic_DNA"/>
</dbReference>
<dbReference type="GO" id="GO:0042586">
    <property type="term" value="F:peptide deformylase activity"/>
    <property type="evidence" value="ECO:0007669"/>
    <property type="project" value="UniProtKB-UniRule"/>
</dbReference>
<dbReference type="FunFam" id="3.90.45.10:FF:000001">
    <property type="entry name" value="Peptide deformylase"/>
    <property type="match status" value="1"/>
</dbReference>
<organism evidence="7 8">
    <name type="scientific">Endozoicomonas numazuensis</name>
    <dbReference type="NCBI Taxonomy" id="1137799"/>
    <lineage>
        <taxon>Bacteria</taxon>
        <taxon>Pseudomonadati</taxon>
        <taxon>Pseudomonadota</taxon>
        <taxon>Gammaproteobacteria</taxon>
        <taxon>Oceanospirillales</taxon>
        <taxon>Endozoicomonadaceae</taxon>
        <taxon>Endozoicomonas</taxon>
    </lineage>
</organism>
<dbReference type="OrthoDB" id="9804313at2"/>
<dbReference type="GO" id="GO:0046872">
    <property type="term" value="F:metal ion binding"/>
    <property type="evidence" value="ECO:0007669"/>
    <property type="project" value="UniProtKB-KW"/>
</dbReference>
<evidence type="ECO:0000313" key="7">
    <source>
        <dbReference type="EMBL" id="KEQ16607.1"/>
    </source>
</evidence>
<dbReference type="SUPFAM" id="SSF56420">
    <property type="entry name" value="Peptide deformylase"/>
    <property type="match status" value="1"/>
</dbReference>
<dbReference type="CDD" id="cd00487">
    <property type="entry name" value="Pep_deformylase"/>
    <property type="match status" value="1"/>
</dbReference>
<accession>A0A081NDT4</accession>
<evidence type="ECO:0000256" key="3">
    <source>
        <dbReference type="ARBA" id="ARBA00022801"/>
    </source>
</evidence>
<evidence type="ECO:0000256" key="1">
    <source>
        <dbReference type="ARBA" id="ARBA00010759"/>
    </source>
</evidence>
<evidence type="ECO:0000256" key="2">
    <source>
        <dbReference type="ARBA" id="ARBA00022723"/>
    </source>
</evidence>
<sequence>MALLEILQYPDERLRTIAEPVAEVNDDIRKIVDDMLETMYDSKGVGLAATQVDIHLRIVVMDFSDDGSEPLVLINPSFEPLTDELTDLSEGCLSVPGFFELLDRPAQIRLTALDRDGNEYSKDLDALPAVCVQHELDHLNGKLFVDYLSRLKQERIRKKLVKNRRLATA</sequence>
<dbReference type="PANTHER" id="PTHR10458">
    <property type="entry name" value="PEPTIDE DEFORMYLASE"/>
    <property type="match status" value="1"/>
</dbReference>
<evidence type="ECO:0000256" key="5">
    <source>
        <dbReference type="ARBA" id="ARBA00023004"/>
    </source>
</evidence>
<protein>
    <recommendedName>
        <fullName evidence="6">Peptide deformylase</fullName>
        <shortName evidence="6">PDF</shortName>
        <ecNumber evidence="6">3.5.1.88</ecNumber>
    </recommendedName>
    <alternativeName>
        <fullName evidence="6">Polypeptide deformylase</fullName>
    </alternativeName>
</protein>
<feature type="binding site" evidence="6">
    <location>
        <position position="138"/>
    </location>
    <ligand>
        <name>Fe cation</name>
        <dbReference type="ChEBI" id="CHEBI:24875"/>
    </ligand>
</feature>
<dbReference type="HAMAP" id="MF_00163">
    <property type="entry name" value="Pep_deformylase"/>
    <property type="match status" value="1"/>
</dbReference>
<evidence type="ECO:0000313" key="8">
    <source>
        <dbReference type="Proteomes" id="UP000028073"/>
    </source>
</evidence>
<dbReference type="NCBIfam" id="NF001159">
    <property type="entry name" value="PRK00150.1-3"/>
    <property type="match status" value="1"/>
</dbReference>
<name>A0A081NDT4_9GAMM</name>
<dbReference type="Proteomes" id="UP000028073">
    <property type="component" value="Unassembled WGS sequence"/>
</dbReference>
<dbReference type="NCBIfam" id="TIGR00079">
    <property type="entry name" value="pept_deformyl"/>
    <property type="match status" value="1"/>
</dbReference>
<feature type="binding site" evidence="6">
    <location>
        <position position="92"/>
    </location>
    <ligand>
        <name>Fe cation</name>
        <dbReference type="ChEBI" id="CHEBI:24875"/>
    </ligand>
</feature>
<dbReference type="AlphaFoldDB" id="A0A081NDT4"/>
<evidence type="ECO:0000256" key="4">
    <source>
        <dbReference type="ARBA" id="ARBA00022917"/>
    </source>
</evidence>
<gene>
    <name evidence="6" type="primary">def</name>
    <name evidence="7" type="ORF">GZ78_22530</name>
</gene>
<dbReference type="PRINTS" id="PR01576">
    <property type="entry name" value="PDEFORMYLASE"/>
</dbReference>
<comment type="cofactor">
    <cofactor evidence="6">
        <name>Fe(2+)</name>
        <dbReference type="ChEBI" id="CHEBI:29033"/>
    </cofactor>
    <text evidence="6">Binds 1 Fe(2+) ion.</text>
</comment>
<comment type="function">
    <text evidence="6">Removes the formyl group from the N-terminal Met of newly synthesized proteins. Requires at least a dipeptide for an efficient rate of reaction. N-terminal L-methionine is a prerequisite for activity but the enzyme has broad specificity at other positions.</text>
</comment>
<keyword evidence="4 6" id="KW-0648">Protein biosynthesis</keyword>
<comment type="catalytic activity">
    <reaction evidence="6">
        <text>N-terminal N-formyl-L-methionyl-[peptide] + H2O = N-terminal L-methionyl-[peptide] + formate</text>
        <dbReference type="Rhea" id="RHEA:24420"/>
        <dbReference type="Rhea" id="RHEA-COMP:10639"/>
        <dbReference type="Rhea" id="RHEA-COMP:10640"/>
        <dbReference type="ChEBI" id="CHEBI:15377"/>
        <dbReference type="ChEBI" id="CHEBI:15740"/>
        <dbReference type="ChEBI" id="CHEBI:49298"/>
        <dbReference type="ChEBI" id="CHEBI:64731"/>
        <dbReference type="EC" id="3.5.1.88"/>
    </reaction>
</comment>
<reference evidence="7 8" key="1">
    <citation type="submission" date="2014-06" db="EMBL/GenBank/DDBJ databases">
        <title>Whole Genome Sequences of Three Symbiotic Endozoicomonas Bacteria.</title>
        <authorList>
            <person name="Neave M.J."/>
            <person name="Apprill A."/>
            <person name="Voolstra C.R."/>
        </authorList>
    </citation>
    <scope>NUCLEOTIDE SEQUENCE [LARGE SCALE GENOMIC DNA]</scope>
    <source>
        <strain evidence="7 8">DSM 25634</strain>
    </source>
</reference>
<dbReference type="InterPro" id="IPR036821">
    <property type="entry name" value="Peptide_deformylase_sf"/>
</dbReference>
<proteinExistence type="inferred from homology"/>
<dbReference type="Pfam" id="PF01327">
    <property type="entry name" value="Pep_deformylase"/>
    <property type="match status" value="1"/>
</dbReference>
<dbReference type="PANTHER" id="PTHR10458:SF21">
    <property type="entry name" value="PEPTIDE DEFORMYLASE"/>
    <property type="match status" value="1"/>
</dbReference>
<feature type="active site" evidence="6">
    <location>
        <position position="135"/>
    </location>
</feature>
<dbReference type="EC" id="3.5.1.88" evidence="6"/>
<dbReference type="InterPro" id="IPR023635">
    <property type="entry name" value="Peptide_deformylase"/>
</dbReference>
<comment type="caution">
    <text evidence="7">The sequence shown here is derived from an EMBL/GenBank/DDBJ whole genome shotgun (WGS) entry which is preliminary data.</text>
</comment>
<keyword evidence="5 6" id="KW-0408">Iron</keyword>
<dbReference type="RefSeq" id="WP_034840300.1">
    <property type="nucleotide sequence ID" value="NZ_JOKH01000005.1"/>
</dbReference>
<dbReference type="GO" id="GO:0006412">
    <property type="term" value="P:translation"/>
    <property type="evidence" value="ECO:0007669"/>
    <property type="project" value="UniProtKB-UniRule"/>
</dbReference>
<feature type="binding site" evidence="6">
    <location>
        <position position="134"/>
    </location>
    <ligand>
        <name>Fe cation</name>
        <dbReference type="ChEBI" id="CHEBI:24875"/>
    </ligand>
</feature>